<dbReference type="PROSITE" id="PS51332">
    <property type="entry name" value="B12_BINDING"/>
    <property type="match status" value="1"/>
</dbReference>
<dbReference type="Gene3D" id="3.40.50.280">
    <property type="entry name" value="Cobalamin-binding domain"/>
    <property type="match status" value="1"/>
</dbReference>
<dbReference type="CDD" id="cd02067">
    <property type="entry name" value="B12-binding"/>
    <property type="match status" value="1"/>
</dbReference>
<evidence type="ECO:0000313" key="2">
    <source>
        <dbReference type="EMBL" id="HBT48485.1"/>
    </source>
</evidence>
<accession>A0A357VJD8</accession>
<sequence length="269" mass="29702">MSSGLYSTEKKQYDTTLDLTRVKPYGDTMNDGKVQLSFTLPVPDGAKAVEAAKQLAKKMGLENPMVVYHAPLDKNFTFFIIYGSLIHTVDYTSIQVQELEIKAMSMEETNEYIKKHIGRKVVVVGATTGTDAHTVGLDAIMNMKGYAGHYGLERYEMIEAYNLGSQVPNEEFIKKAIEVGADALLVSQTVTQKDAHIKNLTHLVELLEAEGIRDKVLLICGGPRITHELAKELGYDAGFGPGTFADHVATFIVTEMVKRKIPGLKGYKK</sequence>
<name>A0A357VJD8_9THEO</name>
<dbReference type="GO" id="GO:0046872">
    <property type="term" value="F:metal ion binding"/>
    <property type="evidence" value="ECO:0007669"/>
    <property type="project" value="InterPro"/>
</dbReference>
<dbReference type="Pfam" id="PF16554">
    <property type="entry name" value="OAM_dimer"/>
    <property type="match status" value="1"/>
</dbReference>
<dbReference type="InterPro" id="IPR028991">
    <property type="entry name" value="KamE_N"/>
</dbReference>
<dbReference type="EMBL" id="DOLB01000026">
    <property type="protein sequence ID" value="HBT48485.1"/>
    <property type="molecule type" value="Genomic_DNA"/>
</dbReference>
<dbReference type="Pfam" id="PF02310">
    <property type="entry name" value="B12-binding"/>
    <property type="match status" value="1"/>
</dbReference>
<dbReference type="GO" id="GO:0046983">
    <property type="term" value="F:protein dimerization activity"/>
    <property type="evidence" value="ECO:0007669"/>
    <property type="project" value="InterPro"/>
</dbReference>
<dbReference type="SUPFAM" id="SSF117778">
    <property type="entry name" value="D-lysine 5,6-aminomutase beta subunit KamE, N-terminal domain"/>
    <property type="match status" value="1"/>
</dbReference>
<proteinExistence type="predicted"/>
<dbReference type="AlphaFoldDB" id="A0A357VJD8"/>
<dbReference type="InterPro" id="IPR036724">
    <property type="entry name" value="Cobalamin-bd_sf"/>
</dbReference>
<feature type="domain" description="B12-binding" evidence="1">
    <location>
        <begin position="120"/>
        <end position="263"/>
    </location>
</feature>
<dbReference type="InterPro" id="IPR006158">
    <property type="entry name" value="Cobalamin-bd"/>
</dbReference>
<evidence type="ECO:0000259" key="1">
    <source>
        <dbReference type="PROSITE" id="PS51332"/>
    </source>
</evidence>
<gene>
    <name evidence="2" type="ORF">DEA61_01210</name>
</gene>
<dbReference type="InterPro" id="IPR036843">
    <property type="entry name" value="KamE_N_sf"/>
</dbReference>
<dbReference type="GO" id="GO:0031419">
    <property type="term" value="F:cobalamin binding"/>
    <property type="evidence" value="ECO:0007669"/>
    <property type="project" value="InterPro"/>
</dbReference>
<organism evidence="2 3">
    <name type="scientific">Caldanaerobacter subterraneus</name>
    <dbReference type="NCBI Taxonomy" id="911092"/>
    <lineage>
        <taxon>Bacteria</taxon>
        <taxon>Bacillati</taxon>
        <taxon>Bacillota</taxon>
        <taxon>Clostridia</taxon>
        <taxon>Thermoanaerobacterales</taxon>
        <taxon>Thermoanaerobacteraceae</taxon>
        <taxon>Caldanaerobacter</taxon>
    </lineage>
</organism>
<evidence type="ECO:0000313" key="3">
    <source>
        <dbReference type="Proteomes" id="UP000264445"/>
    </source>
</evidence>
<dbReference type="RefSeq" id="WP_278428571.1">
    <property type="nucleotide sequence ID" value="NZ_DOLB01000026.1"/>
</dbReference>
<dbReference type="SUPFAM" id="SSF52242">
    <property type="entry name" value="Cobalamin (vitamin B12)-binding domain"/>
    <property type="match status" value="1"/>
</dbReference>
<comment type="caution">
    <text evidence="2">The sequence shown here is derived from an EMBL/GenBank/DDBJ whole genome shotgun (WGS) entry which is preliminary data.</text>
</comment>
<dbReference type="Gene3D" id="3.30.30.60">
    <property type="entry name" value="D-lysine 5,6-aminomutase beta subunit KamE, N-terminal domain"/>
    <property type="match status" value="1"/>
</dbReference>
<dbReference type="Proteomes" id="UP000264445">
    <property type="component" value="Unassembled WGS sequence"/>
</dbReference>
<protein>
    <recommendedName>
        <fullName evidence="1">B12-binding domain-containing protein</fullName>
    </recommendedName>
</protein>
<reference evidence="2 3" key="1">
    <citation type="journal article" date="2018" name="Nat. Biotechnol.">
        <title>A standardized bacterial taxonomy based on genome phylogeny substantially revises the tree of life.</title>
        <authorList>
            <person name="Parks D.H."/>
            <person name="Chuvochina M."/>
            <person name="Waite D.W."/>
            <person name="Rinke C."/>
            <person name="Skarshewski A."/>
            <person name="Chaumeil P.A."/>
            <person name="Hugenholtz P."/>
        </authorList>
    </citation>
    <scope>NUCLEOTIDE SEQUENCE [LARGE SCALE GENOMIC DNA]</scope>
    <source>
        <strain evidence="2">UBA12544</strain>
    </source>
</reference>